<keyword evidence="4 6" id="KW-0472">Membrane</keyword>
<feature type="transmembrane region" description="Helical" evidence="6">
    <location>
        <begin position="20"/>
        <end position="44"/>
    </location>
</feature>
<evidence type="ECO:0000313" key="8">
    <source>
        <dbReference type="Proteomes" id="UP000620124"/>
    </source>
</evidence>
<feature type="transmembrane region" description="Helical" evidence="6">
    <location>
        <begin position="50"/>
        <end position="72"/>
    </location>
</feature>
<dbReference type="AlphaFoldDB" id="A0A8H6YQX0"/>
<keyword evidence="3 6" id="KW-1133">Transmembrane helix</keyword>
<comment type="subcellular location">
    <subcellularLocation>
        <location evidence="1">Membrane</location>
        <topology evidence="1">Multi-pass membrane protein</topology>
    </subcellularLocation>
</comment>
<comment type="caution">
    <text evidence="7">The sequence shown here is derived from an EMBL/GenBank/DDBJ whole genome shotgun (WGS) entry which is preliminary data.</text>
</comment>
<organism evidence="7 8">
    <name type="scientific">Mycena venus</name>
    <dbReference type="NCBI Taxonomy" id="2733690"/>
    <lineage>
        <taxon>Eukaryota</taxon>
        <taxon>Fungi</taxon>
        <taxon>Dikarya</taxon>
        <taxon>Basidiomycota</taxon>
        <taxon>Agaricomycotina</taxon>
        <taxon>Agaricomycetes</taxon>
        <taxon>Agaricomycetidae</taxon>
        <taxon>Agaricales</taxon>
        <taxon>Marasmiineae</taxon>
        <taxon>Mycenaceae</taxon>
        <taxon>Mycena</taxon>
    </lineage>
</organism>
<keyword evidence="2 6" id="KW-0812">Transmembrane</keyword>
<name>A0A8H6YQX0_9AGAR</name>
<feature type="compositionally biased region" description="Basic and acidic residues" evidence="5">
    <location>
        <begin position="224"/>
        <end position="233"/>
    </location>
</feature>
<gene>
    <name evidence="7" type="ORF">MVEN_00433200</name>
</gene>
<evidence type="ECO:0000256" key="5">
    <source>
        <dbReference type="SAM" id="MobiDB-lite"/>
    </source>
</evidence>
<dbReference type="InterPro" id="IPR018499">
    <property type="entry name" value="Tetraspanin/Peripherin"/>
</dbReference>
<evidence type="ECO:0000256" key="4">
    <source>
        <dbReference type="ARBA" id="ARBA00023136"/>
    </source>
</evidence>
<keyword evidence="8" id="KW-1185">Reference proteome</keyword>
<reference evidence="7" key="1">
    <citation type="submission" date="2020-05" db="EMBL/GenBank/DDBJ databases">
        <title>Mycena genomes resolve the evolution of fungal bioluminescence.</title>
        <authorList>
            <person name="Tsai I.J."/>
        </authorList>
    </citation>
    <scope>NUCLEOTIDE SEQUENCE</scope>
    <source>
        <strain evidence="7">CCC161011</strain>
    </source>
</reference>
<dbReference type="GO" id="GO:0016020">
    <property type="term" value="C:membrane"/>
    <property type="evidence" value="ECO:0007669"/>
    <property type="project" value="UniProtKB-SubCell"/>
</dbReference>
<dbReference type="OrthoDB" id="2156690at2759"/>
<evidence type="ECO:0000256" key="3">
    <source>
        <dbReference type="ARBA" id="ARBA00022989"/>
    </source>
</evidence>
<feature type="region of interest" description="Disordered" evidence="5">
    <location>
        <begin position="201"/>
        <end position="243"/>
    </location>
</feature>
<dbReference type="EMBL" id="JACAZI010000003">
    <property type="protein sequence ID" value="KAF7365598.1"/>
    <property type="molecule type" value="Genomic_DNA"/>
</dbReference>
<sequence length="243" mass="27643">MTWFRTWDHADVMYIADNDILVLITLAGSLLVFTSLVGLFGVLLNSRPILAVYTFLLWPAFLSLVAIGYVAYKRATFSLDRKLNLSWSQYYTPLGRLFIQDSLRCCGFYSVLHEATPSKRCYPRSSLPGCKGKLYRFERANLALVWSTVFSLVPLHLLNVLIALLCSNHVMETFGMGITPKRYRLTSRDVKMDAKKLMRRTGLGVDAEPSEQRPSTRVSASGGHQDDRDEDRVPFLSYEGHQY</sequence>
<protein>
    <submittedName>
        <fullName evidence="7">Tetraspanin Tsp2 family</fullName>
    </submittedName>
</protein>
<evidence type="ECO:0000256" key="1">
    <source>
        <dbReference type="ARBA" id="ARBA00004141"/>
    </source>
</evidence>
<evidence type="ECO:0000256" key="6">
    <source>
        <dbReference type="SAM" id="Phobius"/>
    </source>
</evidence>
<evidence type="ECO:0000256" key="2">
    <source>
        <dbReference type="ARBA" id="ARBA00022692"/>
    </source>
</evidence>
<dbReference type="Proteomes" id="UP000620124">
    <property type="component" value="Unassembled WGS sequence"/>
</dbReference>
<feature type="transmembrane region" description="Helical" evidence="6">
    <location>
        <begin position="143"/>
        <end position="165"/>
    </location>
</feature>
<evidence type="ECO:0000313" key="7">
    <source>
        <dbReference type="EMBL" id="KAF7365598.1"/>
    </source>
</evidence>
<proteinExistence type="predicted"/>
<dbReference type="Pfam" id="PF00335">
    <property type="entry name" value="Tetraspanin"/>
    <property type="match status" value="1"/>
</dbReference>
<accession>A0A8H6YQX0</accession>